<dbReference type="Proteomes" id="UP000195981">
    <property type="component" value="Unassembled WGS sequence"/>
</dbReference>
<evidence type="ECO:0000313" key="1">
    <source>
        <dbReference type="EMBL" id="SLM89279.1"/>
    </source>
</evidence>
<dbReference type="InterPro" id="IPR016888">
    <property type="entry name" value="UCP028498"/>
</dbReference>
<dbReference type="AlphaFoldDB" id="A0A1X6WVE0"/>
<dbReference type="EMBL" id="FWFG01000030">
    <property type="protein sequence ID" value="SLM89279.1"/>
    <property type="molecule type" value="Genomic_DNA"/>
</dbReference>
<evidence type="ECO:0008006" key="3">
    <source>
        <dbReference type="Google" id="ProtNLM"/>
    </source>
</evidence>
<dbReference type="RefSeq" id="WP_087102623.1">
    <property type="nucleotide sequence ID" value="NZ_FWFG01000030.1"/>
</dbReference>
<reference evidence="1 2" key="1">
    <citation type="submission" date="2017-02" db="EMBL/GenBank/DDBJ databases">
        <authorList>
            <person name="Peterson S.W."/>
        </authorList>
    </citation>
    <scope>NUCLEOTIDE SEQUENCE [LARGE SCALE GENOMIC DNA]</scope>
    <source>
        <strain evidence="1 2">CIP104813</strain>
    </source>
</reference>
<evidence type="ECO:0000313" key="2">
    <source>
        <dbReference type="Proteomes" id="UP000195981"/>
    </source>
</evidence>
<gene>
    <name evidence="1" type="ORF">FM110_03260</name>
</gene>
<name>A0A1X6WVE0_9MICO</name>
<keyword evidence="2" id="KW-1185">Reference proteome</keyword>
<sequence>MTAWDTETIDRNAAADDLHIAPFRPDGATPGTPTWIWSVVVDDRLFVRAWNGPRSRWYRAAVEQRAGIIETVGRRIEVTMTPIDEAAAPELGTRIDPAYRTKYAGSAYLPPMVAEGPKAATVEITPALEKDRA</sequence>
<accession>A0A1X6WVE0</accession>
<dbReference type="OrthoDB" id="162563at2"/>
<proteinExistence type="predicted"/>
<organism evidence="1 2">
    <name type="scientific">Brachybacterium nesterenkovii</name>
    <dbReference type="NCBI Taxonomy" id="47847"/>
    <lineage>
        <taxon>Bacteria</taxon>
        <taxon>Bacillati</taxon>
        <taxon>Actinomycetota</taxon>
        <taxon>Actinomycetes</taxon>
        <taxon>Micrococcales</taxon>
        <taxon>Dermabacteraceae</taxon>
        <taxon>Brachybacterium</taxon>
    </lineage>
</organism>
<dbReference type="Pfam" id="PF10012">
    <property type="entry name" value="DUF2255"/>
    <property type="match status" value="1"/>
</dbReference>
<protein>
    <recommendedName>
        <fullName evidence="3">DUF2255 family protein</fullName>
    </recommendedName>
</protein>